<keyword evidence="2" id="KW-0472">Membrane</keyword>
<evidence type="ECO:0000313" key="3">
    <source>
        <dbReference type="EMBL" id="TQD97761.1"/>
    </source>
</evidence>
<proteinExistence type="inferred from homology"/>
<feature type="transmembrane region" description="Helical" evidence="2">
    <location>
        <begin position="6"/>
        <end position="28"/>
    </location>
</feature>
<keyword evidence="2" id="KW-1133">Transmembrane helix</keyword>
<dbReference type="EMBL" id="VIEB01000264">
    <property type="protein sequence ID" value="TQD97761.1"/>
    <property type="molecule type" value="Genomic_DNA"/>
</dbReference>
<accession>A0A540MGC4</accession>
<gene>
    <name evidence="3" type="ORF">C1H46_016627</name>
</gene>
<comment type="similarity">
    <text evidence="1">Belongs to the nucleobase:cation symporter-2 (NCS2) (TC 2.A.40) family.</text>
</comment>
<feature type="transmembrane region" description="Helical" evidence="2">
    <location>
        <begin position="49"/>
        <end position="68"/>
    </location>
</feature>
<keyword evidence="2" id="KW-0812">Transmembrane</keyword>
<dbReference type="AlphaFoldDB" id="A0A540MGC4"/>
<evidence type="ECO:0000313" key="4">
    <source>
        <dbReference type="Proteomes" id="UP000315295"/>
    </source>
</evidence>
<dbReference type="Proteomes" id="UP000315295">
    <property type="component" value="Unassembled WGS sequence"/>
</dbReference>
<comment type="caution">
    <text evidence="3">The sequence shown here is derived from an EMBL/GenBank/DDBJ whole genome shotgun (WGS) entry which is preliminary data.</text>
</comment>
<name>A0A540MGC4_MALBA</name>
<protein>
    <submittedName>
        <fullName evidence="3">Uncharacterized protein</fullName>
    </submittedName>
</protein>
<sequence>MIQKFLVTWLPTVMAASFAFTLPVLSIINDYSDRNFRSEHERFEVTMRTIQGSLVVSSFLTSFIGFSLNGHLLLSSPRLVLITLLNSKLNKVAVQNALSLYHPLLGFPYPFQWGAPIFRASHVFGMMGAAIVKSAEVVGMLLEGIFGGAVGTTASV</sequence>
<evidence type="ECO:0000256" key="1">
    <source>
        <dbReference type="ARBA" id="ARBA00008821"/>
    </source>
</evidence>
<evidence type="ECO:0000256" key="2">
    <source>
        <dbReference type="SAM" id="Phobius"/>
    </source>
</evidence>
<keyword evidence="4" id="KW-1185">Reference proteome</keyword>
<dbReference type="STRING" id="106549.A0A540MGC4"/>
<reference evidence="3 4" key="1">
    <citation type="journal article" date="2019" name="G3 (Bethesda)">
        <title>Sequencing of a Wild Apple (Malus baccata) Genome Unravels the Differences Between Cultivated and Wild Apple Species Regarding Disease Resistance and Cold Tolerance.</title>
        <authorList>
            <person name="Chen X."/>
        </authorList>
    </citation>
    <scope>NUCLEOTIDE SEQUENCE [LARGE SCALE GENOMIC DNA]</scope>
    <source>
        <strain evidence="4">cv. Shandingzi</strain>
        <tissue evidence="3">Leaves</tissue>
    </source>
</reference>
<dbReference type="PANTHER" id="PTHR11119">
    <property type="entry name" value="XANTHINE-URACIL / VITAMIN C PERMEASE FAMILY MEMBER"/>
    <property type="match status" value="1"/>
</dbReference>
<organism evidence="3 4">
    <name type="scientific">Malus baccata</name>
    <name type="common">Siberian crab apple</name>
    <name type="synonym">Pyrus baccata</name>
    <dbReference type="NCBI Taxonomy" id="106549"/>
    <lineage>
        <taxon>Eukaryota</taxon>
        <taxon>Viridiplantae</taxon>
        <taxon>Streptophyta</taxon>
        <taxon>Embryophyta</taxon>
        <taxon>Tracheophyta</taxon>
        <taxon>Spermatophyta</taxon>
        <taxon>Magnoliopsida</taxon>
        <taxon>eudicotyledons</taxon>
        <taxon>Gunneridae</taxon>
        <taxon>Pentapetalae</taxon>
        <taxon>rosids</taxon>
        <taxon>fabids</taxon>
        <taxon>Rosales</taxon>
        <taxon>Rosaceae</taxon>
        <taxon>Amygdaloideae</taxon>
        <taxon>Maleae</taxon>
        <taxon>Malus</taxon>
    </lineage>
</organism>